<comment type="caution">
    <text evidence="1">The sequence shown here is derived from an EMBL/GenBank/DDBJ whole genome shotgun (WGS) entry which is preliminary data.</text>
</comment>
<dbReference type="Proteomes" id="UP000765509">
    <property type="component" value="Unassembled WGS sequence"/>
</dbReference>
<gene>
    <name evidence="1" type="ORF">O181_038914</name>
</gene>
<dbReference type="EMBL" id="AVOT02015144">
    <property type="protein sequence ID" value="MBW0499199.1"/>
    <property type="molecule type" value="Genomic_DNA"/>
</dbReference>
<organism evidence="1 2">
    <name type="scientific">Austropuccinia psidii MF-1</name>
    <dbReference type="NCBI Taxonomy" id="1389203"/>
    <lineage>
        <taxon>Eukaryota</taxon>
        <taxon>Fungi</taxon>
        <taxon>Dikarya</taxon>
        <taxon>Basidiomycota</taxon>
        <taxon>Pucciniomycotina</taxon>
        <taxon>Pucciniomycetes</taxon>
        <taxon>Pucciniales</taxon>
        <taxon>Sphaerophragmiaceae</taxon>
        <taxon>Austropuccinia</taxon>
    </lineage>
</organism>
<reference evidence="1" key="1">
    <citation type="submission" date="2021-03" db="EMBL/GenBank/DDBJ databases">
        <title>Draft genome sequence of rust myrtle Austropuccinia psidii MF-1, a brazilian biotype.</title>
        <authorList>
            <person name="Quecine M.C."/>
            <person name="Pachon D.M.R."/>
            <person name="Bonatelli M.L."/>
            <person name="Correr F.H."/>
            <person name="Franceschini L.M."/>
            <person name="Leite T.F."/>
            <person name="Margarido G.R.A."/>
            <person name="Almeida C.A."/>
            <person name="Ferrarezi J.A."/>
            <person name="Labate C.A."/>
        </authorList>
    </citation>
    <scope>NUCLEOTIDE SEQUENCE</scope>
    <source>
        <strain evidence="1">MF-1</strain>
    </source>
</reference>
<proteinExistence type="predicted"/>
<accession>A0A9Q3D9D5</accession>
<protein>
    <submittedName>
        <fullName evidence="1">Uncharacterized protein</fullName>
    </submittedName>
</protein>
<evidence type="ECO:0000313" key="1">
    <source>
        <dbReference type="EMBL" id="MBW0499199.1"/>
    </source>
</evidence>
<dbReference type="AlphaFoldDB" id="A0A9Q3D9D5"/>
<sequence>MFSKQKSQQDMEIEIKAEMNNDQYCEDSLDDLRNKIIDCFKDEEFIKEHNREEFNKTDEFQICDISQDPPKKKIKQTHSYETLWEAYINHDSLKEIKPILSSDSKPEENLIEVEVSPLQKDLMNTIL</sequence>
<name>A0A9Q3D9D5_9BASI</name>
<evidence type="ECO:0000313" key="2">
    <source>
        <dbReference type="Proteomes" id="UP000765509"/>
    </source>
</evidence>
<keyword evidence="2" id="KW-1185">Reference proteome</keyword>